<dbReference type="Proteomes" id="UP001372338">
    <property type="component" value="Unassembled WGS sequence"/>
</dbReference>
<feature type="transmembrane region" description="Helical" evidence="1">
    <location>
        <begin position="29"/>
        <end position="49"/>
    </location>
</feature>
<evidence type="ECO:0000256" key="1">
    <source>
        <dbReference type="SAM" id="Phobius"/>
    </source>
</evidence>
<organism evidence="2 3">
    <name type="scientific">Crotalaria pallida</name>
    <name type="common">Smooth rattlebox</name>
    <name type="synonym">Crotalaria striata</name>
    <dbReference type="NCBI Taxonomy" id="3830"/>
    <lineage>
        <taxon>Eukaryota</taxon>
        <taxon>Viridiplantae</taxon>
        <taxon>Streptophyta</taxon>
        <taxon>Embryophyta</taxon>
        <taxon>Tracheophyta</taxon>
        <taxon>Spermatophyta</taxon>
        <taxon>Magnoliopsida</taxon>
        <taxon>eudicotyledons</taxon>
        <taxon>Gunneridae</taxon>
        <taxon>Pentapetalae</taxon>
        <taxon>rosids</taxon>
        <taxon>fabids</taxon>
        <taxon>Fabales</taxon>
        <taxon>Fabaceae</taxon>
        <taxon>Papilionoideae</taxon>
        <taxon>50 kb inversion clade</taxon>
        <taxon>genistoids sensu lato</taxon>
        <taxon>core genistoids</taxon>
        <taxon>Crotalarieae</taxon>
        <taxon>Crotalaria</taxon>
    </lineage>
</organism>
<evidence type="ECO:0000313" key="2">
    <source>
        <dbReference type="EMBL" id="KAK7267614.1"/>
    </source>
</evidence>
<keyword evidence="3" id="KW-1185">Reference proteome</keyword>
<accession>A0AAN9F0Y9</accession>
<name>A0AAN9F0Y9_CROPI</name>
<dbReference type="AlphaFoldDB" id="A0AAN9F0Y9"/>
<keyword evidence="1" id="KW-0812">Transmembrane</keyword>
<sequence>MWEKKTAATEDVGKGMKARLKGISSEEKNGNGVMVCVAVMLSLTFWIIFERGGTVLALNSIMESIT</sequence>
<proteinExistence type="predicted"/>
<protein>
    <submittedName>
        <fullName evidence="2">Uncharacterized protein</fullName>
    </submittedName>
</protein>
<keyword evidence="1" id="KW-1133">Transmembrane helix</keyword>
<reference evidence="2 3" key="1">
    <citation type="submission" date="2024-01" db="EMBL/GenBank/DDBJ databases">
        <title>The genomes of 5 underutilized Papilionoideae crops provide insights into root nodulation and disease resistanc.</title>
        <authorList>
            <person name="Yuan L."/>
        </authorList>
    </citation>
    <scope>NUCLEOTIDE SEQUENCE [LARGE SCALE GENOMIC DNA]</scope>
    <source>
        <strain evidence="2">ZHUSHIDOU_FW_LH</strain>
        <tissue evidence="2">Leaf</tissue>
    </source>
</reference>
<evidence type="ECO:0000313" key="3">
    <source>
        <dbReference type="Proteomes" id="UP001372338"/>
    </source>
</evidence>
<dbReference type="EMBL" id="JAYWIO010000004">
    <property type="protein sequence ID" value="KAK7267614.1"/>
    <property type="molecule type" value="Genomic_DNA"/>
</dbReference>
<comment type="caution">
    <text evidence="2">The sequence shown here is derived from an EMBL/GenBank/DDBJ whole genome shotgun (WGS) entry which is preliminary data.</text>
</comment>
<keyword evidence="1" id="KW-0472">Membrane</keyword>
<gene>
    <name evidence="2" type="ORF">RIF29_20292</name>
</gene>